<accession>A0A0K2H3U5</accession>
<evidence type="ECO:0000313" key="11">
    <source>
        <dbReference type="Proteomes" id="UP000058446"/>
    </source>
</evidence>
<dbReference type="KEGG" id="clw:CLAC_11215"/>
<keyword evidence="2" id="KW-1003">Cell membrane</keyword>
<dbReference type="Proteomes" id="UP000058446">
    <property type="component" value="Chromosome"/>
</dbReference>
<gene>
    <name evidence="10" type="ORF">CLAC_11215</name>
</gene>
<evidence type="ECO:0000256" key="9">
    <source>
        <dbReference type="SAM" id="Phobius"/>
    </source>
</evidence>
<sequence length="489" mass="53813">MADIEGLFVSFIKEMPSKRSPNRFPDTRRRAAHAKKPNNADLVGPPPVITARLALLAIVVGICSALLWKGRNRSDDWAPHWIAGLLVSRNQAAHIYDHDPEEFSTISGDVWYGVAGELPELWVHPFVQNPLVAYAMSFVVRVMSFETSTLVLAFLSGISITVLVASTYHLRRRRTIPIGIAALVTVATLGFPAVTDSFWLGQTTPLILGCLSFALAVSRRRPIISGVLLAFVSIVKLSPIAIVVVMCFFAYRRKAALIALSGNIVMAIVLFLVVDRSITAAWLERMGDVSDSVLIGMANQSLSGLLLARGEDVPIPIISVEDYPLWVRVVPVLVAFVFVVAALAVAWLHRTRSFEILVVSAWLVATCFSVIVWSHYSLSLIFPVMGLWLLAEEKKLRVWMQFTIAAVLFMVIFPGQTPLVIGPDLSGHHYFALLAMLIAFAALLVGSYVPWRLLVSGKDGIVERIQGEHGEPMLLFDMFVKSPGGRHRA</sequence>
<evidence type="ECO:0000256" key="3">
    <source>
        <dbReference type="ARBA" id="ARBA00022679"/>
    </source>
</evidence>
<evidence type="ECO:0000256" key="7">
    <source>
        <dbReference type="ARBA" id="ARBA00024033"/>
    </source>
</evidence>
<protein>
    <recommendedName>
        <fullName evidence="12">DUF2029 domain-containing protein</fullName>
    </recommendedName>
</protein>
<keyword evidence="5 9" id="KW-1133">Transmembrane helix</keyword>
<feature type="transmembrane region" description="Helical" evidence="9">
    <location>
        <begin position="361"/>
        <end position="391"/>
    </location>
</feature>
<dbReference type="InterPro" id="IPR018584">
    <property type="entry name" value="GT87"/>
</dbReference>
<evidence type="ECO:0000256" key="6">
    <source>
        <dbReference type="ARBA" id="ARBA00023136"/>
    </source>
</evidence>
<proteinExistence type="inferred from homology"/>
<dbReference type="Pfam" id="PF09594">
    <property type="entry name" value="GT87"/>
    <property type="match status" value="1"/>
</dbReference>
<dbReference type="EMBL" id="CP006841">
    <property type="protein sequence ID" value="ALA68709.1"/>
    <property type="molecule type" value="Genomic_DNA"/>
</dbReference>
<comment type="subcellular location">
    <subcellularLocation>
        <location evidence="1">Cell membrane</location>
        <topology evidence="1">Multi-pass membrane protein</topology>
    </subcellularLocation>
</comment>
<feature type="transmembrane region" description="Helical" evidence="9">
    <location>
        <begin position="199"/>
        <end position="217"/>
    </location>
</feature>
<evidence type="ECO:0008006" key="12">
    <source>
        <dbReference type="Google" id="ProtNLM"/>
    </source>
</evidence>
<dbReference type="PATRIC" id="fig|1408189.4.peg.2261"/>
<dbReference type="AlphaFoldDB" id="A0A0K2H3U5"/>
<feature type="transmembrane region" description="Helical" evidence="9">
    <location>
        <begin position="429"/>
        <end position="449"/>
    </location>
</feature>
<keyword evidence="6 9" id="KW-0472">Membrane</keyword>
<keyword evidence="4 9" id="KW-0812">Transmembrane</keyword>
<name>A0A0K2H3U5_9CORY</name>
<dbReference type="STRING" id="1408189.CLAC_11215"/>
<reference evidence="10 11" key="1">
    <citation type="submission" date="2013-10" db="EMBL/GenBank/DDBJ databases">
        <title>Complete genome sequence of Corynebacterium lactis DSM 45799(T), isolated from raw cow milk.</title>
        <authorList>
            <person name="Ruckert C."/>
            <person name="Albersmeier A."/>
            <person name="Lipski A."/>
            <person name="Kalinowski J."/>
        </authorList>
    </citation>
    <scope>NUCLEOTIDE SEQUENCE [LARGE SCALE GENOMIC DNA]</scope>
    <source>
        <strain evidence="10 11">RW2-5</strain>
    </source>
</reference>
<dbReference type="GO" id="GO:0005886">
    <property type="term" value="C:plasma membrane"/>
    <property type="evidence" value="ECO:0007669"/>
    <property type="project" value="UniProtKB-SubCell"/>
</dbReference>
<feature type="transmembrane region" description="Helical" evidence="9">
    <location>
        <begin position="150"/>
        <end position="168"/>
    </location>
</feature>
<feature type="transmembrane region" description="Helical" evidence="9">
    <location>
        <begin position="325"/>
        <end position="349"/>
    </location>
</feature>
<evidence type="ECO:0000256" key="4">
    <source>
        <dbReference type="ARBA" id="ARBA00022692"/>
    </source>
</evidence>
<feature type="transmembrane region" description="Helical" evidence="9">
    <location>
        <begin position="257"/>
        <end position="274"/>
    </location>
</feature>
<comment type="similarity">
    <text evidence="7">Belongs to the glycosyltransferase 87 family.</text>
</comment>
<evidence type="ECO:0000256" key="5">
    <source>
        <dbReference type="ARBA" id="ARBA00022989"/>
    </source>
</evidence>
<evidence type="ECO:0000256" key="1">
    <source>
        <dbReference type="ARBA" id="ARBA00004651"/>
    </source>
</evidence>
<feature type="transmembrane region" description="Helical" evidence="9">
    <location>
        <begin position="398"/>
        <end position="417"/>
    </location>
</feature>
<evidence type="ECO:0000256" key="8">
    <source>
        <dbReference type="SAM" id="MobiDB-lite"/>
    </source>
</evidence>
<feature type="transmembrane region" description="Helical" evidence="9">
    <location>
        <begin position="229"/>
        <end position="251"/>
    </location>
</feature>
<keyword evidence="3" id="KW-0808">Transferase</keyword>
<keyword evidence="11" id="KW-1185">Reference proteome</keyword>
<evidence type="ECO:0000256" key="2">
    <source>
        <dbReference type="ARBA" id="ARBA00022475"/>
    </source>
</evidence>
<organism evidence="10 11">
    <name type="scientific">Corynebacterium lactis RW2-5</name>
    <dbReference type="NCBI Taxonomy" id="1408189"/>
    <lineage>
        <taxon>Bacteria</taxon>
        <taxon>Bacillati</taxon>
        <taxon>Actinomycetota</taxon>
        <taxon>Actinomycetes</taxon>
        <taxon>Mycobacteriales</taxon>
        <taxon>Corynebacteriaceae</taxon>
        <taxon>Corynebacterium</taxon>
    </lineage>
</organism>
<feature type="region of interest" description="Disordered" evidence="8">
    <location>
        <begin position="19"/>
        <end position="39"/>
    </location>
</feature>
<dbReference type="GO" id="GO:0016758">
    <property type="term" value="F:hexosyltransferase activity"/>
    <property type="evidence" value="ECO:0007669"/>
    <property type="project" value="InterPro"/>
</dbReference>
<dbReference type="OrthoDB" id="4421728at2"/>
<evidence type="ECO:0000313" key="10">
    <source>
        <dbReference type="EMBL" id="ALA68709.1"/>
    </source>
</evidence>
<feature type="transmembrane region" description="Helical" evidence="9">
    <location>
        <begin position="175"/>
        <end position="193"/>
    </location>
</feature>